<name>V5IDJ3_IXORI</name>
<evidence type="ECO:0000256" key="1">
    <source>
        <dbReference type="SAM" id="SignalP"/>
    </source>
</evidence>
<feature type="chain" id="PRO_5004738703" evidence="1">
    <location>
        <begin position="19"/>
        <end position="199"/>
    </location>
</feature>
<keyword evidence="1" id="KW-0732">Signal</keyword>
<dbReference type="EMBL" id="GANP01011837">
    <property type="protein sequence ID" value="JAB72631.1"/>
    <property type="molecule type" value="mRNA"/>
</dbReference>
<dbReference type="GO" id="GO:0043176">
    <property type="term" value="F:amine binding"/>
    <property type="evidence" value="ECO:0007669"/>
    <property type="project" value="InterPro"/>
</dbReference>
<organism evidence="2">
    <name type="scientific">Ixodes ricinus</name>
    <name type="common">Common tick</name>
    <name type="synonym">Acarus ricinus</name>
    <dbReference type="NCBI Taxonomy" id="34613"/>
    <lineage>
        <taxon>Eukaryota</taxon>
        <taxon>Metazoa</taxon>
        <taxon>Ecdysozoa</taxon>
        <taxon>Arthropoda</taxon>
        <taxon>Chelicerata</taxon>
        <taxon>Arachnida</taxon>
        <taxon>Acari</taxon>
        <taxon>Parasitiformes</taxon>
        <taxon>Ixodida</taxon>
        <taxon>Ixodoidea</taxon>
        <taxon>Ixodidae</taxon>
        <taxon>Ixodinae</taxon>
        <taxon>Ixodes</taxon>
    </lineage>
</organism>
<dbReference type="InterPro" id="IPR002970">
    <property type="entry name" value="Tick_his-bd"/>
</dbReference>
<dbReference type="SUPFAM" id="SSF50814">
    <property type="entry name" value="Lipocalins"/>
    <property type="match status" value="1"/>
</dbReference>
<dbReference type="Pfam" id="PF02098">
    <property type="entry name" value="His_binding"/>
    <property type="match status" value="1"/>
</dbReference>
<sequence length="199" mass="22310">MYLQSLLVIFCLFICSYSQDTAETNQLPEDDPKNFPEQNAKTLVELSGKHWVKKRTYSITTPQGEPTCEYAEILGKTTTGDGYTLKLGAKLGSRWTSNTQTLFLKTSEPHPAPNVLEFTRLKDDGPLGHPLLYSDYKECHIVRILKKNSPVYRCDMLLTKEAAKIDPPADCETKFKQYCPGAAVEVYMSSCDKTGPKTA</sequence>
<accession>V5IDJ3</accession>
<feature type="signal peptide" evidence="1">
    <location>
        <begin position="1"/>
        <end position="18"/>
    </location>
</feature>
<dbReference type="InterPro" id="IPR012674">
    <property type="entry name" value="Calycin"/>
</dbReference>
<evidence type="ECO:0000313" key="2">
    <source>
        <dbReference type="EMBL" id="JAB72631.1"/>
    </source>
</evidence>
<protein>
    <submittedName>
        <fullName evidence="2">Putative licpodalin-4 1</fullName>
    </submittedName>
</protein>
<dbReference type="AlphaFoldDB" id="V5IDJ3"/>
<dbReference type="GO" id="GO:0030682">
    <property type="term" value="P:symbiont-mediated perturbation of host defenses"/>
    <property type="evidence" value="ECO:0007669"/>
    <property type="project" value="InterPro"/>
</dbReference>
<dbReference type="Gene3D" id="2.40.128.20">
    <property type="match status" value="1"/>
</dbReference>
<proteinExistence type="evidence at transcript level"/>
<reference evidence="2" key="1">
    <citation type="journal article" date="2015" name="Sci. Rep.">
        <title>Tissue- and time-dependent transcription in Ixodes ricinus salivary glands and midguts when blood feeding on the vertebrate host.</title>
        <authorList>
            <person name="Kotsyfakis M."/>
            <person name="Schwarz A."/>
            <person name="Erhart J."/>
            <person name="Ribeiro J.M."/>
        </authorList>
    </citation>
    <scope>NUCLEOTIDE SEQUENCE</scope>
    <source>
        <tissue evidence="2">Salivary gland and midgut</tissue>
    </source>
</reference>